<dbReference type="PANTHER" id="PTHR30411:SF0">
    <property type="entry name" value="CYS-TRNA(PRO)_CYS-TRNA(CYS) DEACYLASE YBAK"/>
    <property type="match status" value="1"/>
</dbReference>
<dbReference type="Proteomes" id="UP000194977">
    <property type="component" value="Unassembled WGS sequence"/>
</dbReference>
<dbReference type="InterPro" id="IPR036754">
    <property type="entry name" value="YbaK/aa-tRNA-synt-asso_dom_sf"/>
</dbReference>
<dbReference type="EC" id="4.2.-.-" evidence="4"/>
<dbReference type="PANTHER" id="PTHR30411">
    <property type="entry name" value="CYTOPLASMIC PROTEIN"/>
    <property type="match status" value="1"/>
</dbReference>
<dbReference type="GO" id="GO:0016829">
    <property type="term" value="F:lyase activity"/>
    <property type="evidence" value="ECO:0007669"/>
    <property type="project" value="UniProtKB-KW"/>
</dbReference>
<name>A0A242NKD6_9GAMM</name>
<evidence type="ECO:0000259" key="5">
    <source>
        <dbReference type="Pfam" id="PF04073"/>
    </source>
</evidence>
<dbReference type="NCBIfam" id="TIGR00011">
    <property type="entry name" value="YbaK_EbsC"/>
    <property type="match status" value="1"/>
</dbReference>
<feature type="domain" description="YbaK/aminoacyl-tRNA synthetase-associated" evidence="5">
    <location>
        <begin position="35"/>
        <end position="150"/>
    </location>
</feature>
<evidence type="ECO:0000313" key="7">
    <source>
        <dbReference type="EMBL" id="OTQ11820.1"/>
    </source>
</evidence>
<dbReference type="EMBL" id="NARP01000005">
    <property type="protein sequence ID" value="OTQ01015.1"/>
    <property type="molecule type" value="Genomic_DNA"/>
</dbReference>
<evidence type="ECO:0000256" key="1">
    <source>
        <dbReference type="ARBA" id="ARBA00009798"/>
    </source>
</evidence>
<proteinExistence type="inferred from homology"/>
<dbReference type="PIRSF" id="PIRSF006181">
    <property type="entry name" value="EbsC_YbaK"/>
    <property type="match status" value="1"/>
</dbReference>
<accession>A0A242NKD6</accession>
<dbReference type="SUPFAM" id="SSF55826">
    <property type="entry name" value="YbaK/ProRS associated domain"/>
    <property type="match status" value="1"/>
</dbReference>
<sequence>MTPAIKLLKKLNIIFKIHQYEHDPNDTHYGQEAINKLDPSLNLVAAQVFKTLVVSLNGNDKTLAVCVLPVDNHLDLKKVAKALNCKKVDLADPNLAQKITGYLVGGISPLGQKKQLPTLIDSSADQLKKMFISGGRRGLEIELIPQDLAKVLNAKFVEIKS</sequence>
<dbReference type="InterPro" id="IPR004369">
    <property type="entry name" value="Prolyl-tRNA_editing_YbaK/EbsC"/>
</dbReference>
<evidence type="ECO:0000313" key="6">
    <source>
        <dbReference type="EMBL" id="OTQ01015.1"/>
    </source>
</evidence>
<dbReference type="Proteomes" id="UP000194800">
    <property type="component" value="Unassembled WGS sequence"/>
</dbReference>
<reference evidence="8 9" key="1">
    <citation type="submission" date="2017-03" db="EMBL/GenBank/DDBJ databases">
        <title>Comparative genomics of honeybee gut symbionts reveal geographically distinct and subgroup specific antibiotic resistance.</title>
        <authorList>
            <person name="Ludvigsen J."/>
            <person name="Porcellato D."/>
            <person name="Labee-Lund T.M."/>
            <person name="Amdam G.V."/>
            <person name="Rudi K."/>
        </authorList>
    </citation>
    <scope>NUCLEOTIDE SEQUENCE [LARGE SCALE GENOMIC DNA]</scope>
    <source>
        <strain evidence="6 9">A-7-12</strain>
        <strain evidence="7 8">A-9-12</strain>
    </source>
</reference>
<comment type="caution">
    <text evidence="6">The sequence shown here is derived from an EMBL/GenBank/DDBJ whole genome shotgun (WGS) entry which is preliminary data.</text>
</comment>
<evidence type="ECO:0000313" key="8">
    <source>
        <dbReference type="Proteomes" id="UP000194800"/>
    </source>
</evidence>
<evidence type="ECO:0000256" key="2">
    <source>
        <dbReference type="ARBA" id="ARBA00022917"/>
    </source>
</evidence>
<evidence type="ECO:0000313" key="9">
    <source>
        <dbReference type="Proteomes" id="UP000194977"/>
    </source>
</evidence>
<dbReference type="EMBL" id="NART01000002">
    <property type="protein sequence ID" value="OTQ11820.1"/>
    <property type="molecule type" value="Genomic_DNA"/>
</dbReference>
<organism evidence="6 9">
    <name type="scientific">Gilliamella apicola</name>
    <dbReference type="NCBI Taxonomy" id="1196095"/>
    <lineage>
        <taxon>Bacteria</taxon>
        <taxon>Pseudomonadati</taxon>
        <taxon>Pseudomonadota</taxon>
        <taxon>Gammaproteobacteria</taxon>
        <taxon>Orbales</taxon>
        <taxon>Orbaceae</taxon>
        <taxon>Gilliamella</taxon>
    </lineage>
</organism>
<evidence type="ECO:0000256" key="3">
    <source>
        <dbReference type="ARBA" id="ARBA00023239"/>
    </source>
</evidence>
<gene>
    <name evidence="7" type="ORF">B6C91_00825</name>
    <name evidence="6" type="ORF">B6D08_02465</name>
</gene>
<protein>
    <recommendedName>
        <fullName evidence="4">Cys-tRNA(Pro)/Cys-tRNA(Cys) deacylase</fullName>
        <ecNumber evidence="4">4.2.-.-</ecNumber>
    </recommendedName>
</protein>
<dbReference type="GO" id="GO:0006412">
    <property type="term" value="P:translation"/>
    <property type="evidence" value="ECO:0007669"/>
    <property type="project" value="UniProtKB-KW"/>
</dbReference>
<dbReference type="OrthoDB" id="9809296at2"/>
<dbReference type="Pfam" id="PF04073">
    <property type="entry name" value="tRNA_edit"/>
    <property type="match status" value="1"/>
</dbReference>
<comment type="similarity">
    <text evidence="1 4">Belongs to the prolyl-tRNA editing family. YbaK/EbsC subfamily.</text>
</comment>
<evidence type="ECO:0000256" key="4">
    <source>
        <dbReference type="PIRNR" id="PIRNR006181"/>
    </source>
</evidence>
<keyword evidence="3 4" id="KW-0456">Lyase</keyword>
<keyword evidence="8" id="KW-1185">Reference proteome</keyword>
<dbReference type="AlphaFoldDB" id="A0A242NKD6"/>
<dbReference type="Gene3D" id="3.90.960.10">
    <property type="entry name" value="YbaK/aminoacyl-tRNA synthetase-associated domain"/>
    <property type="match status" value="1"/>
</dbReference>
<dbReference type="InterPro" id="IPR007214">
    <property type="entry name" value="YbaK/aa-tRNA-synth-assoc-dom"/>
</dbReference>
<dbReference type="RefSeq" id="WP_086300625.1">
    <property type="nucleotide sequence ID" value="NZ_MZNE01000004.1"/>
</dbReference>
<dbReference type="GO" id="GO:0002161">
    <property type="term" value="F:aminoacyl-tRNA deacylase activity"/>
    <property type="evidence" value="ECO:0007669"/>
    <property type="project" value="InterPro"/>
</dbReference>
<keyword evidence="2 4" id="KW-0648">Protein biosynthesis</keyword>
<dbReference type="CDD" id="cd00002">
    <property type="entry name" value="YbaK_deacylase"/>
    <property type="match status" value="1"/>
</dbReference>